<keyword evidence="4" id="KW-1185">Reference proteome</keyword>
<evidence type="ECO:0000313" key="4">
    <source>
        <dbReference type="Proteomes" id="UP000095280"/>
    </source>
</evidence>
<dbReference type="Gene3D" id="2.70.150.10">
    <property type="entry name" value="Calcium-transporting ATPase, cytoplasmic transduction domain A"/>
    <property type="match status" value="2"/>
</dbReference>
<dbReference type="InterPro" id="IPR059000">
    <property type="entry name" value="ATPase_P-type_domA"/>
</dbReference>
<protein>
    <recommendedName>
        <fullName evidence="1">P-type Ca(2+) transporter</fullName>
        <ecNumber evidence="1">7.2.2.10</ecNumber>
    </recommendedName>
</protein>
<dbReference type="EC" id="7.2.2.10" evidence="1"/>
<dbReference type="Pfam" id="PF00122">
    <property type="entry name" value="E1-E2_ATPase"/>
    <property type="match status" value="1"/>
</dbReference>
<evidence type="ECO:0000256" key="2">
    <source>
        <dbReference type="SAM" id="Phobius"/>
    </source>
</evidence>
<reference evidence="5" key="1">
    <citation type="submission" date="2016-11" db="UniProtKB">
        <authorList>
            <consortium name="WormBaseParasite"/>
        </authorList>
    </citation>
    <scope>IDENTIFICATION</scope>
</reference>
<name>A0A1I8FMI1_9PLAT</name>
<evidence type="ECO:0000259" key="3">
    <source>
        <dbReference type="SMART" id="SM00831"/>
    </source>
</evidence>
<dbReference type="SMART" id="SM00831">
    <property type="entry name" value="Cation_ATPase_N"/>
    <property type="match status" value="1"/>
</dbReference>
<accession>A0A1I8FMI1</accession>
<evidence type="ECO:0000313" key="5">
    <source>
        <dbReference type="WBParaSite" id="maker-unitig_38964-snap-gene-0.2-mRNA-1"/>
    </source>
</evidence>
<dbReference type="PANTHER" id="PTHR42861">
    <property type="entry name" value="CALCIUM-TRANSPORTING ATPASE"/>
    <property type="match status" value="1"/>
</dbReference>
<evidence type="ECO:0000256" key="1">
    <source>
        <dbReference type="ARBA" id="ARBA00012790"/>
    </source>
</evidence>
<keyword evidence="2" id="KW-1133">Transmembrane helix</keyword>
<feature type="transmembrane region" description="Helical" evidence="2">
    <location>
        <begin position="276"/>
        <end position="293"/>
    </location>
</feature>
<feature type="domain" description="Cation-transporting P-type ATPase N-terminal" evidence="3">
    <location>
        <begin position="65"/>
        <end position="139"/>
    </location>
</feature>
<dbReference type="Proteomes" id="UP000095280">
    <property type="component" value="Unplaced"/>
</dbReference>
<keyword evidence="2" id="KW-0812">Transmembrane</keyword>
<dbReference type="InterPro" id="IPR008250">
    <property type="entry name" value="ATPase_P-typ_transduc_dom_A_sf"/>
</dbReference>
<dbReference type="GO" id="GO:0005388">
    <property type="term" value="F:P-type calcium transporter activity"/>
    <property type="evidence" value="ECO:0007669"/>
    <property type="project" value="UniProtKB-EC"/>
</dbReference>
<dbReference type="InterPro" id="IPR004014">
    <property type="entry name" value="ATPase_P-typ_cation-transptr_N"/>
</dbReference>
<proteinExistence type="predicted"/>
<organism evidence="4 5">
    <name type="scientific">Macrostomum lignano</name>
    <dbReference type="NCBI Taxonomy" id="282301"/>
    <lineage>
        <taxon>Eukaryota</taxon>
        <taxon>Metazoa</taxon>
        <taxon>Spiralia</taxon>
        <taxon>Lophotrochozoa</taxon>
        <taxon>Platyhelminthes</taxon>
        <taxon>Rhabditophora</taxon>
        <taxon>Macrostomorpha</taxon>
        <taxon>Macrostomida</taxon>
        <taxon>Macrostomidae</taxon>
        <taxon>Macrostomum</taxon>
    </lineage>
</organism>
<dbReference type="Pfam" id="PF00690">
    <property type="entry name" value="Cation_ATPase_N"/>
    <property type="match status" value="1"/>
</dbReference>
<keyword evidence="2" id="KW-0472">Membrane</keyword>
<sequence>LCSQQAAYAAKAATSVPATRSCAPQLDDNSAQSADIAAAAATSSCLCRRILPQSIWRVYSLKAPQAAVRGVDEVAGSLRTSLRDGLSQAEADVRLRRFGPNEIESPPDDPLWQKYLEQFKDPMILLLLCSAVISLLMRQFDDAVSISLAIFLYARDLVPGDIVHLNVGCRVPADLRVFESTDLRIDEASFTGETDPVLKSATQLHESNVSTGGSVVGMKNCAFTLAPLSGAAQARAIVICTGEEREAFATYFAPCKKKRRQKLRCKRNMDRLGKQLSFYSLCIIVGIVIIGLLQPAPARCWRCFRLASVLAVAAIPRACRDCDTVTRLITSDGLAATVSGVGYAAAGDVVAEANGARLNCQLHRALALALC</sequence>
<dbReference type="InterPro" id="IPR023298">
    <property type="entry name" value="ATPase_P-typ_TM_dom_sf"/>
</dbReference>
<dbReference type="SUPFAM" id="SSF81653">
    <property type="entry name" value="Calcium ATPase, transduction domain A"/>
    <property type="match status" value="1"/>
</dbReference>
<dbReference type="WBParaSite" id="maker-unitig_38964-snap-gene-0.2-mRNA-1">
    <property type="protein sequence ID" value="maker-unitig_38964-snap-gene-0.2-mRNA-1"/>
    <property type="gene ID" value="maker-unitig_38964-snap-gene-0.2"/>
</dbReference>
<dbReference type="AlphaFoldDB" id="A0A1I8FMI1"/>
<dbReference type="Gene3D" id="1.20.1110.10">
    <property type="entry name" value="Calcium-transporting ATPase, transmembrane domain"/>
    <property type="match status" value="2"/>
</dbReference>
<dbReference type="SUPFAM" id="SSF81665">
    <property type="entry name" value="Calcium ATPase, transmembrane domain M"/>
    <property type="match status" value="1"/>
</dbReference>